<proteinExistence type="predicted"/>
<accession>A0ABW8BZK2</accession>
<dbReference type="RefSeq" id="WP_399643230.1">
    <property type="nucleotide sequence ID" value="NZ_JBITYG010000001.1"/>
</dbReference>
<evidence type="ECO:0000313" key="2">
    <source>
        <dbReference type="Proteomes" id="UP001614394"/>
    </source>
</evidence>
<organism evidence="1 2">
    <name type="scientific">Streptomyces fildesensis</name>
    <dbReference type="NCBI Taxonomy" id="375757"/>
    <lineage>
        <taxon>Bacteria</taxon>
        <taxon>Bacillati</taxon>
        <taxon>Actinomycetota</taxon>
        <taxon>Actinomycetes</taxon>
        <taxon>Kitasatosporales</taxon>
        <taxon>Streptomycetaceae</taxon>
        <taxon>Streptomyces</taxon>
    </lineage>
</organism>
<reference evidence="1 2" key="1">
    <citation type="submission" date="2024-10" db="EMBL/GenBank/DDBJ databases">
        <title>The Natural Products Discovery Center: Release of the First 8490 Sequenced Strains for Exploring Actinobacteria Biosynthetic Diversity.</title>
        <authorList>
            <person name="Kalkreuter E."/>
            <person name="Kautsar S.A."/>
            <person name="Yang D."/>
            <person name="Bader C.D."/>
            <person name="Teijaro C.N."/>
            <person name="Fluegel L."/>
            <person name="Davis C.M."/>
            <person name="Simpson J.R."/>
            <person name="Lauterbach L."/>
            <person name="Steele A.D."/>
            <person name="Gui C."/>
            <person name="Meng S."/>
            <person name="Li G."/>
            <person name="Viehrig K."/>
            <person name="Ye F."/>
            <person name="Su P."/>
            <person name="Kiefer A.F."/>
            <person name="Nichols A."/>
            <person name="Cepeda A.J."/>
            <person name="Yan W."/>
            <person name="Fan B."/>
            <person name="Jiang Y."/>
            <person name="Adhikari A."/>
            <person name="Zheng C.-J."/>
            <person name="Schuster L."/>
            <person name="Cowan T.M."/>
            <person name="Smanski M.J."/>
            <person name="Chevrette M.G."/>
            <person name="De Carvalho L.P.S."/>
            <person name="Shen B."/>
        </authorList>
    </citation>
    <scope>NUCLEOTIDE SEQUENCE [LARGE SCALE GENOMIC DNA]</scope>
    <source>
        <strain evidence="1 2">NPDC053399</strain>
    </source>
</reference>
<evidence type="ECO:0000313" key="1">
    <source>
        <dbReference type="EMBL" id="MFI9099042.1"/>
    </source>
</evidence>
<dbReference type="Proteomes" id="UP001614394">
    <property type="component" value="Unassembled WGS sequence"/>
</dbReference>
<gene>
    <name evidence="1" type="ORF">ACIGXA_00845</name>
</gene>
<name>A0ABW8BZK2_9ACTN</name>
<dbReference type="EMBL" id="JBITYG010000001">
    <property type="protein sequence ID" value="MFI9099042.1"/>
    <property type="molecule type" value="Genomic_DNA"/>
</dbReference>
<protein>
    <submittedName>
        <fullName evidence="1">Uncharacterized protein</fullName>
    </submittedName>
</protein>
<comment type="caution">
    <text evidence="1">The sequence shown here is derived from an EMBL/GenBank/DDBJ whole genome shotgun (WGS) entry which is preliminary data.</text>
</comment>
<keyword evidence="2" id="KW-1185">Reference proteome</keyword>
<sequence>MSFDQRKVTDNWAATPWDRDVWFPIPISFQGTKWADAAEWAFDYAGDRFLRGGRELNKKVVKKEVLPFAEALVRARSELAGKAAAHKLYFHCPDYTKTPVAIAIGLWKREGTRDEAFEYYSYWGTKTATVPPVAEWFETESLGRGVKAQWSGVAGTGPYDQVNYVFRDDDFDTDVHVFLMSWSHERFLEVLPDLDTLVRTIRCTLDPDKSKT</sequence>